<dbReference type="PANTHER" id="PTHR35176:SF2">
    <property type="entry name" value="F420H(2)-DEPENDENT REDUCTASE RV1155"/>
    <property type="match status" value="1"/>
</dbReference>
<dbReference type="Pfam" id="PF01243">
    <property type="entry name" value="PNPOx_N"/>
    <property type="match status" value="1"/>
</dbReference>
<feature type="domain" description="Pyridoxamine 5'-phosphate oxidase N-terminal" evidence="2">
    <location>
        <begin position="9"/>
        <end position="137"/>
    </location>
</feature>
<dbReference type="InterPro" id="IPR052019">
    <property type="entry name" value="F420H2_bilvrd_red/Heme_oxyg"/>
</dbReference>
<reference evidence="3 4" key="1">
    <citation type="journal article" date="2019" name="Int. J. Syst. Evol. Microbiol.">
        <title>The Global Catalogue of Microorganisms (GCM) 10K type strain sequencing project: providing services to taxonomists for standard genome sequencing and annotation.</title>
        <authorList>
            <consortium name="The Broad Institute Genomics Platform"/>
            <consortium name="The Broad Institute Genome Sequencing Center for Infectious Disease"/>
            <person name="Wu L."/>
            <person name="Ma J."/>
        </authorList>
    </citation>
    <scope>NUCLEOTIDE SEQUENCE [LARGE SCALE GENOMIC DNA]</scope>
    <source>
        <strain evidence="3 4">JCM 10671</strain>
    </source>
</reference>
<dbReference type="RefSeq" id="WP_344600604.1">
    <property type="nucleotide sequence ID" value="NZ_BAAAHE010000002.1"/>
</dbReference>
<accession>A0ABN1G488</accession>
<dbReference type="EMBL" id="BAAAHE010000002">
    <property type="protein sequence ID" value="GAA0603788.1"/>
    <property type="molecule type" value="Genomic_DNA"/>
</dbReference>
<evidence type="ECO:0000313" key="3">
    <source>
        <dbReference type="EMBL" id="GAA0603788.1"/>
    </source>
</evidence>
<dbReference type="PANTHER" id="PTHR35176">
    <property type="entry name" value="HEME OXYGENASE HI_0854-RELATED"/>
    <property type="match status" value="1"/>
</dbReference>
<dbReference type="InterPro" id="IPR011576">
    <property type="entry name" value="Pyridox_Oxase_N"/>
</dbReference>
<dbReference type="InterPro" id="IPR012349">
    <property type="entry name" value="Split_barrel_FMN-bd"/>
</dbReference>
<sequence>MAISQPQLDFLTAHRMGVLVTLKRDGRPQLSNIIYRYDAEVGRVQISVTADRAKTRNAERDPRVSLHVASKDFWSWVVVEGEAALSPVATAPDDPTVEALVALYRGLSGEHPNWDEYRAAMVSERRQVLSFAITHAYGQLPG</sequence>
<proteinExistence type="predicted"/>
<dbReference type="Proteomes" id="UP001500957">
    <property type="component" value="Unassembled WGS sequence"/>
</dbReference>
<evidence type="ECO:0000313" key="4">
    <source>
        <dbReference type="Proteomes" id="UP001500957"/>
    </source>
</evidence>
<comment type="caution">
    <text evidence="3">The sequence shown here is derived from an EMBL/GenBank/DDBJ whole genome shotgun (WGS) entry which is preliminary data.</text>
</comment>
<dbReference type="NCBIfam" id="TIGR03618">
    <property type="entry name" value="Rv1155_F420"/>
    <property type="match status" value="1"/>
</dbReference>
<gene>
    <name evidence="3" type="ORF">GCM10009547_01810</name>
</gene>
<keyword evidence="4" id="KW-1185">Reference proteome</keyword>
<evidence type="ECO:0000256" key="1">
    <source>
        <dbReference type="ARBA" id="ARBA00023002"/>
    </source>
</evidence>
<dbReference type="SUPFAM" id="SSF50475">
    <property type="entry name" value="FMN-binding split barrel"/>
    <property type="match status" value="1"/>
</dbReference>
<protein>
    <submittedName>
        <fullName evidence="3">PPOX class F420-dependent oxidoreductase</fullName>
    </submittedName>
</protein>
<keyword evidence="1" id="KW-0560">Oxidoreductase</keyword>
<evidence type="ECO:0000259" key="2">
    <source>
        <dbReference type="Pfam" id="PF01243"/>
    </source>
</evidence>
<dbReference type="Gene3D" id="2.30.110.10">
    <property type="entry name" value="Electron Transport, Fmn-binding Protein, Chain A"/>
    <property type="match status" value="1"/>
</dbReference>
<organism evidence="3 4">
    <name type="scientific">Sporichthya brevicatena</name>
    <dbReference type="NCBI Taxonomy" id="171442"/>
    <lineage>
        <taxon>Bacteria</taxon>
        <taxon>Bacillati</taxon>
        <taxon>Actinomycetota</taxon>
        <taxon>Actinomycetes</taxon>
        <taxon>Sporichthyales</taxon>
        <taxon>Sporichthyaceae</taxon>
        <taxon>Sporichthya</taxon>
    </lineage>
</organism>
<name>A0ABN1G488_9ACTN</name>
<dbReference type="InterPro" id="IPR019920">
    <property type="entry name" value="F420-binding_dom_put"/>
</dbReference>